<reference evidence="1 2" key="1">
    <citation type="submission" date="2017-02" db="EMBL/GenBank/DDBJ databases">
        <title>A novel roseosiphophage isolated from the oligotrophic South China Sea.</title>
        <authorList>
            <person name="Yang Y."/>
            <person name="Cai L."/>
            <person name="Zhang R."/>
        </authorList>
    </citation>
    <scope>NUCLEOTIDE SEQUENCE [LARGE SCALE GENOMIC DNA]</scope>
</reference>
<protein>
    <submittedName>
        <fullName evidence="1">Uncharacterized protein</fullName>
    </submittedName>
</protein>
<dbReference type="Proteomes" id="UP000224401">
    <property type="component" value="Segment"/>
</dbReference>
<organism evidence="1 2">
    <name type="scientific">Dinoroseobacter phage vB_DshS-R5C</name>
    <dbReference type="NCBI Taxonomy" id="1965368"/>
    <lineage>
        <taxon>Viruses</taxon>
        <taxon>Duplodnaviria</taxon>
        <taxon>Heunggongvirae</taxon>
        <taxon>Uroviricota</taxon>
        <taxon>Caudoviricetes</taxon>
        <taxon>Nanhaivirus</taxon>
        <taxon>Nanhaivirus D5C</taxon>
    </lineage>
</organism>
<gene>
    <name evidence="1" type="ORF">vBDshSR5C_115</name>
</gene>
<sequence length="107" mass="12417">MDDNDKDRELSQRMSNARTVMSAARMGIRQTEKDIRRFDELEKAYKFVREYGADITVTVRFGASAVGGHEEAAEVTRAFLLGDWNDVRRQLIEDIQREMLEISERCT</sequence>
<keyword evidence="2" id="KW-1185">Reference proteome</keyword>
<accession>A0A1V0DYE7</accession>
<evidence type="ECO:0000313" key="2">
    <source>
        <dbReference type="Proteomes" id="UP000224401"/>
    </source>
</evidence>
<proteinExistence type="predicted"/>
<evidence type="ECO:0000313" key="1">
    <source>
        <dbReference type="EMBL" id="ARB06169.1"/>
    </source>
</evidence>
<dbReference type="EMBL" id="KY606587">
    <property type="protein sequence ID" value="ARB06169.1"/>
    <property type="molecule type" value="Genomic_DNA"/>
</dbReference>
<name>A0A1V0DYE7_9CAUD</name>